<dbReference type="EMBL" id="MN740568">
    <property type="protein sequence ID" value="QHU34260.1"/>
    <property type="molecule type" value="Genomic_DNA"/>
</dbReference>
<sequence length="95" mass="10989">MIETRAQKRQKTEPENVKNTNTNDVLCENLLDNNHIMTDNRLYDISLDSIKNTNPQFESINQLMADNDKDNDNKSKCNGALKKLELKYHSFCVIS</sequence>
<reference evidence="2" key="1">
    <citation type="journal article" date="2020" name="Nature">
        <title>Giant virus diversity and host interactions through global metagenomics.</title>
        <authorList>
            <person name="Schulz F."/>
            <person name="Roux S."/>
            <person name="Paez-Espino D."/>
            <person name="Jungbluth S."/>
            <person name="Walsh D.A."/>
            <person name="Denef V.J."/>
            <person name="McMahon K.D."/>
            <person name="Konstantinidis K.T."/>
            <person name="Eloe-Fadrosh E.A."/>
            <person name="Kyrpides N.C."/>
            <person name="Woyke T."/>
        </authorList>
    </citation>
    <scope>NUCLEOTIDE SEQUENCE</scope>
    <source>
        <strain evidence="2">GVMAG-S-1016713-123</strain>
    </source>
</reference>
<accession>A0A6C0LV48</accession>
<feature type="region of interest" description="Disordered" evidence="1">
    <location>
        <begin position="1"/>
        <end position="21"/>
    </location>
</feature>
<evidence type="ECO:0000313" key="2">
    <source>
        <dbReference type="EMBL" id="QHU34260.1"/>
    </source>
</evidence>
<organism evidence="2">
    <name type="scientific">viral metagenome</name>
    <dbReference type="NCBI Taxonomy" id="1070528"/>
    <lineage>
        <taxon>unclassified sequences</taxon>
        <taxon>metagenomes</taxon>
        <taxon>organismal metagenomes</taxon>
    </lineage>
</organism>
<protein>
    <submittedName>
        <fullName evidence="2">Uncharacterized protein</fullName>
    </submittedName>
</protein>
<dbReference type="AlphaFoldDB" id="A0A6C0LV48"/>
<name>A0A6C0LV48_9ZZZZ</name>
<proteinExistence type="predicted"/>
<evidence type="ECO:0000256" key="1">
    <source>
        <dbReference type="SAM" id="MobiDB-lite"/>
    </source>
</evidence>